<dbReference type="RefSeq" id="WP_134542298.1">
    <property type="nucleotide sequence ID" value="NZ_JACHBP010000001.1"/>
</dbReference>
<dbReference type="OrthoDB" id="5119803at2"/>
<comment type="caution">
    <text evidence="1">The sequence shown here is derived from an EMBL/GenBank/DDBJ whole genome shotgun (WGS) entry which is preliminary data.</text>
</comment>
<dbReference type="AlphaFoldDB" id="A0A4R8VFF5"/>
<dbReference type="EMBL" id="SOFI01000003">
    <property type="protein sequence ID" value="TFB80557.1"/>
    <property type="molecule type" value="Genomic_DNA"/>
</dbReference>
<gene>
    <name evidence="1" type="ORF">E3N84_11230</name>
</gene>
<evidence type="ECO:0000313" key="2">
    <source>
        <dbReference type="Proteomes" id="UP000298488"/>
    </source>
</evidence>
<keyword evidence="2" id="KW-1185">Reference proteome</keyword>
<evidence type="ECO:0000313" key="1">
    <source>
        <dbReference type="EMBL" id="TFB80557.1"/>
    </source>
</evidence>
<accession>A0A4R8VFF5</accession>
<name>A0A4R8VFF5_9MICO</name>
<protein>
    <submittedName>
        <fullName evidence="1">Uncharacterized protein</fullName>
    </submittedName>
</protein>
<reference evidence="1 2" key="1">
    <citation type="submission" date="2019-03" db="EMBL/GenBank/DDBJ databases">
        <title>Genomics of glacier-inhabiting Cryobacterium strains.</title>
        <authorList>
            <person name="Liu Q."/>
            <person name="Xin Y.-H."/>
        </authorList>
    </citation>
    <scope>NUCLEOTIDE SEQUENCE [LARGE SCALE GENOMIC DNA]</scope>
    <source>
        <strain evidence="1 2">CGMCC 1.10440</strain>
    </source>
</reference>
<proteinExistence type="predicted"/>
<sequence length="185" mass="20025">MLHPAATLLAILLLAGCVPSEPVISPPPEPHSTPIFASDEDALAAATEAYAKYLAVSDQILSDGGKGEERLLTVATREWAELQNEGFAEAREKGWHSTGTTTFDSLRIEQYDSHAVQGAPIMRAYVCIDVSSVDVLDARGVSVVSTDRPDRSPAEIAYSWFEKPNRGILIAHIDPWGGRDFCTDS</sequence>
<organism evidence="1 2">
    <name type="scientific">Terrimesophilobacter mesophilus</name>
    <dbReference type="NCBI Taxonomy" id="433647"/>
    <lineage>
        <taxon>Bacteria</taxon>
        <taxon>Bacillati</taxon>
        <taxon>Actinomycetota</taxon>
        <taxon>Actinomycetes</taxon>
        <taxon>Micrococcales</taxon>
        <taxon>Microbacteriaceae</taxon>
        <taxon>Terrimesophilobacter</taxon>
    </lineage>
</organism>
<dbReference type="Proteomes" id="UP000298488">
    <property type="component" value="Unassembled WGS sequence"/>
</dbReference>